<dbReference type="InterPro" id="IPR042118">
    <property type="entry name" value="QueA_dom1"/>
</dbReference>
<feature type="non-terminal residue" evidence="5">
    <location>
        <position position="218"/>
    </location>
</feature>
<dbReference type="FunFam" id="2.40.10.240:FF:000002">
    <property type="entry name" value="S-adenosylmethionine:tRNA ribosyltransferase-isomerase"/>
    <property type="match status" value="1"/>
</dbReference>
<dbReference type="GO" id="GO:0008616">
    <property type="term" value="P:tRNA queuosine(34) biosynthetic process"/>
    <property type="evidence" value="ECO:0007669"/>
    <property type="project" value="UniProtKB-KW"/>
</dbReference>
<name>A0A381Y4S5_9ZZZZ</name>
<evidence type="ECO:0000256" key="2">
    <source>
        <dbReference type="ARBA" id="ARBA00022679"/>
    </source>
</evidence>
<keyword evidence="2" id="KW-0808">Transferase</keyword>
<dbReference type="PANTHER" id="PTHR30307:SF0">
    <property type="entry name" value="S-ADENOSYLMETHIONINE:TRNA RIBOSYLTRANSFERASE-ISOMERASE"/>
    <property type="match status" value="1"/>
</dbReference>
<evidence type="ECO:0000313" key="5">
    <source>
        <dbReference type="EMBL" id="SVA71880.1"/>
    </source>
</evidence>
<evidence type="ECO:0000256" key="1">
    <source>
        <dbReference type="ARBA" id="ARBA00022490"/>
    </source>
</evidence>
<dbReference type="InterPro" id="IPR042119">
    <property type="entry name" value="QueA_dom2"/>
</dbReference>
<keyword evidence="3" id="KW-0949">S-adenosyl-L-methionine</keyword>
<organism evidence="5">
    <name type="scientific">marine metagenome</name>
    <dbReference type="NCBI Taxonomy" id="408172"/>
    <lineage>
        <taxon>unclassified sequences</taxon>
        <taxon>metagenomes</taxon>
        <taxon>ecological metagenomes</taxon>
    </lineage>
</organism>
<dbReference type="PANTHER" id="PTHR30307">
    <property type="entry name" value="S-ADENOSYLMETHIONINE:TRNA RIBOSYLTRANSFERASE-ISOMERASE"/>
    <property type="match status" value="1"/>
</dbReference>
<gene>
    <name evidence="5" type="ORF">METZ01_LOCUS124734</name>
</gene>
<evidence type="ECO:0000256" key="3">
    <source>
        <dbReference type="ARBA" id="ARBA00022691"/>
    </source>
</evidence>
<accession>A0A381Y4S5</accession>
<sequence length="218" mass="24478">MKVDDFEFELPHALIAQAPVQTRDQARLLVLDRAIGISTHTNVSLLADYFQPGDVLALNNTKVFPARLYGHRIPSGGSVKCLLMREVNPEHWDALVHPGQKLGVGEKMLFEGNGRQLFGEVVSRSAFGRRVVRLWSDQGDPWEAINVIGHIPLPPYIKRPDDQRDRDRYQTVYARTRGSVAAPTAGLHFTTELFESLAKRNVIRAELTLHVGYGTFKP</sequence>
<dbReference type="SUPFAM" id="SSF111337">
    <property type="entry name" value="QueA-like"/>
    <property type="match status" value="1"/>
</dbReference>
<proteinExistence type="predicted"/>
<dbReference type="Pfam" id="PF02547">
    <property type="entry name" value="Queuosine_synth"/>
    <property type="match status" value="1"/>
</dbReference>
<evidence type="ECO:0008006" key="6">
    <source>
        <dbReference type="Google" id="ProtNLM"/>
    </source>
</evidence>
<dbReference type="EMBL" id="UINC01017365">
    <property type="protein sequence ID" value="SVA71880.1"/>
    <property type="molecule type" value="Genomic_DNA"/>
</dbReference>
<evidence type="ECO:0000256" key="4">
    <source>
        <dbReference type="ARBA" id="ARBA00022785"/>
    </source>
</evidence>
<dbReference type="AlphaFoldDB" id="A0A381Y4S5"/>
<dbReference type="GO" id="GO:0051075">
    <property type="term" value="F:S-adenosylmethionine:tRNA ribosyltransferase-isomerase activity"/>
    <property type="evidence" value="ECO:0007669"/>
    <property type="project" value="TreeGrafter"/>
</dbReference>
<keyword evidence="4" id="KW-0671">Queuosine biosynthesis</keyword>
<protein>
    <recommendedName>
        <fullName evidence="6">S-adenosylmethionine:tRNA ribosyltransferase-isomerase</fullName>
    </recommendedName>
</protein>
<reference evidence="5" key="1">
    <citation type="submission" date="2018-05" db="EMBL/GenBank/DDBJ databases">
        <authorList>
            <person name="Lanie J.A."/>
            <person name="Ng W.-L."/>
            <person name="Kazmierczak K.M."/>
            <person name="Andrzejewski T.M."/>
            <person name="Davidsen T.M."/>
            <person name="Wayne K.J."/>
            <person name="Tettelin H."/>
            <person name="Glass J.I."/>
            <person name="Rusch D."/>
            <person name="Podicherti R."/>
            <person name="Tsui H.-C.T."/>
            <person name="Winkler M.E."/>
        </authorList>
    </citation>
    <scope>NUCLEOTIDE SEQUENCE</scope>
</reference>
<dbReference type="InterPro" id="IPR003699">
    <property type="entry name" value="QueA"/>
</dbReference>
<dbReference type="InterPro" id="IPR036100">
    <property type="entry name" value="QueA_sf"/>
</dbReference>
<dbReference type="Gene3D" id="3.40.1780.10">
    <property type="entry name" value="QueA-like"/>
    <property type="match status" value="1"/>
</dbReference>
<keyword evidence="1" id="KW-0963">Cytoplasm</keyword>
<dbReference type="Gene3D" id="2.40.10.240">
    <property type="entry name" value="QueA-like"/>
    <property type="match status" value="1"/>
</dbReference>